<dbReference type="Proteomes" id="UP000221101">
    <property type="component" value="Unassembled WGS sequence"/>
</dbReference>
<dbReference type="GO" id="GO:0016747">
    <property type="term" value="F:acyltransferase activity, transferring groups other than amino-acyl groups"/>
    <property type="evidence" value="ECO:0007669"/>
    <property type="project" value="InterPro"/>
</dbReference>
<accession>A0A2D0KZS7</accession>
<sequence length="106" mass="11826">MELDHWVVFGAFEQNRLISAASMYPWEEAPIADLGVLTLVPFRGKGYASKVVRSISQYACTQGYEPQYRCQLDNQASVALAKAAGLTPGRERERFTDTNSAKIVLR</sequence>
<proteinExistence type="predicted"/>
<keyword evidence="2" id="KW-0808">Transferase</keyword>
<dbReference type="InterPro" id="IPR016181">
    <property type="entry name" value="Acyl_CoA_acyltransferase"/>
</dbReference>
<organism evidence="2 3">
    <name type="scientific">Xenorhabdus kozodoii</name>
    <dbReference type="NCBI Taxonomy" id="351676"/>
    <lineage>
        <taxon>Bacteria</taxon>
        <taxon>Pseudomonadati</taxon>
        <taxon>Pseudomonadota</taxon>
        <taxon>Gammaproteobacteria</taxon>
        <taxon>Enterobacterales</taxon>
        <taxon>Morganellaceae</taxon>
        <taxon>Xenorhabdus</taxon>
    </lineage>
</organism>
<dbReference type="Pfam" id="PF00583">
    <property type="entry name" value="Acetyltransf_1"/>
    <property type="match status" value="1"/>
</dbReference>
<gene>
    <name evidence="2" type="ORF">Xkoz_03589</name>
</gene>
<keyword evidence="3" id="KW-1185">Reference proteome</keyword>
<evidence type="ECO:0000259" key="1">
    <source>
        <dbReference type="PROSITE" id="PS51186"/>
    </source>
</evidence>
<dbReference type="RefSeq" id="WP_339373908.1">
    <property type="nucleotide sequence ID" value="NZ_CAWNOR010000073.1"/>
</dbReference>
<dbReference type="PROSITE" id="PS51186">
    <property type="entry name" value="GNAT"/>
    <property type="match status" value="1"/>
</dbReference>
<protein>
    <submittedName>
        <fullName evidence="2">Acetyltransferase</fullName>
    </submittedName>
</protein>
<evidence type="ECO:0000313" key="3">
    <source>
        <dbReference type="Proteomes" id="UP000221101"/>
    </source>
</evidence>
<evidence type="ECO:0000313" key="2">
    <source>
        <dbReference type="EMBL" id="PHM68933.1"/>
    </source>
</evidence>
<dbReference type="InterPro" id="IPR000182">
    <property type="entry name" value="GNAT_dom"/>
</dbReference>
<dbReference type="AlphaFoldDB" id="A0A2D0KZS7"/>
<dbReference type="CDD" id="cd04301">
    <property type="entry name" value="NAT_SF"/>
    <property type="match status" value="1"/>
</dbReference>
<dbReference type="Gene3D" id="3.40.630.30">
    <property type="match status" value="1"/>
</dbReference>
<reference evidence="2 3" key="1">
    <citation type="journal article" date="2017" name="Nat. Microbiol.">
        <title>Natural product diversity associated with the nematode symbionts Photorhabdus and Xenorhabdus.</title>
        <authorList>
            <person name="Tobias N.J."/>
            <person name="Wolff H."/>
            <person name="Djahanschiri B."/>
            <person name="Grundmann F."/>
            <person name="Kronenwerth M."/>
            <person name="Shi Y.M."/>
            <person name="Simonyi S."/>
            <person name="Grun P."/>
            <person name="Shapiro-Ilan D."/>
            <person name="Pidot S.J."/>
            <person name="Stinear T.P."/>
            <person name="Ebersberger I."/>
            <person name="Bode H.B."/>
        </authorList>
    </citation>
    <scope>NUCLEOTIDE SEQUENCE [LARGE SCALE GENOMIC DNA]</scope>
    <source>
        <strain evidence="2 3">DSM 17907</strain>
    </source>
</reference>
<dbReference type="SUPFAM" id="SSF55729">
    <property type="entry name" value="Acyl-CoA N-acyltransferases (Nat)"/>
    <property type="match status" value="1"/>
</dbReference>
<feature type="domain" description="N-acetyltransferase" evidence="1">
    <location>
        <begin position="1"/>
        <end position="106"/>
    </location>
</feature>
<name>A0A2D0KZS7_9GAMM</name>
<dbReference type="EMBL" id="NJCX01000038">
    <property type="protein sequence ID" value="PHM68933.1"/>
    <property type="molecule type" value="Genomic_DNA"/>
</dbReference>
<comment type="caution">
    <text evidence="2">The sequence shown here is derived from an EMBL/GenBank/DDBJ whole genome shotgun (WGS) entry which is preliminary data.</text>
</comment>